<reference evidence="1 2" key="2">
    <citation type="submission" date="2018-03" db="EMBL/GenBank/DDBJ databases">
        <title>The ancient ancestry and fast evolution of plastids.</title>
        <authorList>
            <person name="Moore K.R."/>
            <person name="Magnabosco C."/>
            <person name="Momper L."/>
            <person name="Gold D.A."/>
            <person name="Bosak T."/>
            <person name="Fournier G.P."/>
        </authorList>
    </citation>
    <scope>NUCLEOTIDE SEQUENCE [LARGE SCALE GENOMIC DNA]</scope>
    <source>
        <strain evidence="1 2">CCALA 015</strain>
    </source>
</reference>
<dbReference type="Proteomes" id="UP000238218">
    <property type="component" value="Unassembled WGS sequence"/>
</dbReference>
<dbReference type="CDD" id="cd00736">
    <property type="entry name" value="lambda_lys-like"/>
    <property type="match status" value="1"/>
</dbReference>
<sequence length="220" mass="24140">MRRPLPPPSKPLQRGPLTLVLLLMLPMVQRPAVPVAPPALRPAAPTASPPAARPVVASAPGPYGITPERRALLNTIRYAEGTWLGGSDVGYRVLYGGDRFGDLSRHPDTVVRRGYASAAAGAYQFLPTTWDRAADRLGLRDFGPASQDQAALHLIEQRGALRSFDRHGLTPEVLARLAPEWASLPTLAGESHYGQPVKCRTQLQRFYQRELERQRRLTSA</sequence>
<dbReference type="Gene3D" id="1.10.530.10">
    <property type="match status" value="1"/>
</dbReference>
<reference evidence="1 2" key="1">
    <citation type="submission" date="2018-02" db="EMBL/GenBank/DDBJ databases">
        <authorList>
            <person name="Moore K."/>
            <person name="Momper L."/>
        </authorList>
    </citation>
    <scope>NUCLEOTIDE SEQUENCE [LARGE SCALE GENOMIC DNA]</scope>
    <source>
        <strain evidence="1 2">CCALA 015</strain>
    </source>
</reference>
<dbReference type="EMBL" id="PVWP01000002">
    <property type="protein sequence ID" value="PSB38577.1"/>
    <property type="molecule type" value="Genomic_DNA"/>
</dbReference>
<evidence type="ECO:0000313" key="1">
    <source>
        <dbReference type="EMBL" id="PSB38577.1"/>
    </source>
</evidence>
<name>A0ABX5FC31_9CHRO</name>
<evidence type="ECO:0000313" key="2">
    <source>
        <dbReference type="Proteomes" id="UP000238218"/>
    </source>
</evidence>
<keyword evidence="2" id="KW-1185">Reference proteome</keyword>
<dbReference type="RefSeq" id="WP_106219859.1">
    <property type="nucleotide sequence ID" value="NZ_PVWP01000002.1"/>
</dbReference>
<dbReference type="SUPFAM" id="SSF53955">
    <property type="entry name" value="Lysozyme-like"/>
    <property type="match status" value="1"/>
</dbReference>
<comment type="caution">
    <text evidence="1">The sequence shown here is derived from an EMBL/GenBank/DDBJ whole genome shotgun (WGS) entry which is preliminary data.</text>
</comment>
<organism evidence="1 2">
    <name type="scientific">Aphanothece cf. minutissima CCALA 015</name>
    <dbReference type="NCBI Taxonomy" id="2107695"/>
    <lineage>
        <taxon>Bacteria</taxon>
        <taxon>Bacillati</taxon>
        <taxon>Cyanobacteriota</taxon>
        <taxon>Cyanophyceae</taxon>
        <taxon>Oscillatoriophycideae</taxon>
        <taxon>Chroococcales</taxon>
        <taxon>Aphanothecaceae</taxon>
        <taxon>Aphanothece</taxon>
    </lineage>
</organism>
<dbReference type="InterPro" id="IPR023346">
    <property type="entry name" value="Lysozyme-like_dom_sf"/>
</dbReference>
<accession>A0ABX5FC31</accession>
<protein>
    <submittedName>
        <fullName evidence="1">Muramidase</fullName>
    </submittedName>
</protein>
<gene>
    <name evidence="1" type="ORF">C7B81_03130</name>
</gene>
<proteinExistence type="predicted"/>